<evidence type="ECO:0000256" key="4">
    <source>
        <dbReference type="ARBA" id="ARBA00023002"/>
    </source>
</evidence>
<dbReference type="InterPro" id="IPR048328">
    <property type="entry name" value="Dyp_perox_C"/>
</dbReference>
<dbReference type="Pfam" id="PF20628">
    <property type="entry name" value="Dyp_perox_C"/>
    <property type="match status" value="1"/>
</dbReference>
<dbReference type="PANTHER" id="PTHR30521:SF5">
    <property type="entry name" value="BLR4509 PROTEIN"/>
    <property type="match status" value="1"/>
</dbReference>
<feature type="domain" description="Dyp-type peroxidase C-terminal" evidence="7">
    <location>
        <begin position="240"/>
        <end position="397"/>
    </location>
</feature>
<dbReference type="InterPro" id="IPR006314">
    <property type="entry name" value="Dyp_peroxidase"/>
</dbReference>
<reference evidence="9" key="1">
    <citation type="submission" date="2022-10" db="EMBL/GenBank/DDBJ databases">
        <title>The WGS of Solirubrobacter phytolaccae KCTC 29190.</title>
        <authorList>
            <person name="Jiang Z."/>
        </authorList>
    </citation>
    <scope>NUCLEOTIDE SEQUENCE</scope>
    <source>
        <strain evidence="9">KCTC 29190</strain>
    </source>
</reference>
<evidence type="ECO:0000256" key="3">
    <source>
        <dbReference type="ARBA" id="ARBA00022723"/>
    </source>
</evidence>
<comment type="similarity">
    <text evidence="6">Belongs to the DyP-type peroxidase family.</text>
</comment>
<dbReference type="Proteomes" id="UP001147653">
    <property type="component" value="Unassembled WGS sequence"/>
</dbReference>
<keyword evidence="5" id="KW-0408">Iron</keyword>
<dbReference type="SUPFAM" id="SSF54909">
    <property type="entry name" value="Dimeric alpha+beta barrel"/>
    <property type="match status" value="1"/>
</dbReference>
<dbReference type="PANTHER" id="PTHR30521">
    <property type="entry name" value="DEFERROCHELATASE/PEROXIDASE"/>
    <property type="match status" value="1"/>
</dbReference>
<protein>
    <submittedName>
        <fullName evidence="9">Dyp-type peroxidase</fullName>
    </submittedName>
</protein>
<keyword evidence="3" id="KW-0479">Metal-binding</keyword>
<accession>A0A9X3N652</accession>
<evidence type="ECO:0000259" key="7">
    <source>
        <dbReference type="Pfam" id="PF20628"/>
    </source>
</evidence>
<evidence type="ECO:0000313" key="10">
    <source>
        <dbReference type="Proteomes" id="UP001147653"/>
    </source>
</evidence>
<evidence type="ECO:0000259" key="8">
    <source>
        <dbReference type="Pfam" id="PF21105"/>
    </source>
</evidence>
<evidence type="ECO:0000313" key="9">
    <source>
        <dbReference type="EMBL" id="MDA0180478.1"/>
    </source>
</evidence>
<evidence type="ECO:0000256" key="5">
    <source>
        <dbReference type="ARBA" id="ARBA00023004"/>
    </source>
</evidence>
<dbReference type="AlphaFoldDB" id="A0A9X3N652"/>
<keyword evidence="10" id="KW-1185">Reference proteome</keyword>
<gene>
    <name evidence="9" type="ORF">OJ997_09250</name>
</gene>
<dbReference type="GO" id="GO:0005829">
    <property type="term" value="C:cytosol"/>
    <property type="evidence" value="ECO:0007669"/>
    <property type="project" value="TreeGrafter"/>
</dbReference>
<evidence type="ECO:0000256" key="1">
    <source>
        <dbReference type="ARBA" id="ARBA00001970"/>
    </source>
</evidence>
<evidence type="ECO:0000256" key="6">
    <source>
        <dbReference type="ARBA" id="ARBA00025737"/>
    </source>
</evidence>
<dbReference type="EMBL" id="JAPDDP010000013">
    <property type="protein sequence ID" value="MDA0180478.1"/>
    <property type="molecule type" value="Genomic_DNA"/>
</dbReference>
<organism evidence="9 10">
    <name type="scientific">Solirubrobacter phytolaccae</name>
    <dbReference type="NCBI Taxonomy" id="1404360"/>
    <lineage>
        <taxon>Bacteria</taxon>
        <taxon>Bacillati</taxon>
        <taxon>Actinomycetota</taxon>
        <taxon>Thermoleophilia</taxon>
        <taxon>Solirubrobacterales</taxon>
        <taxon>Solirubrobacteraceae</taxon>
        <taxon>Solirubrobacter</taxon>
    </lineage>
</organism>
<dbReference type="NCBIfam" id="TIGR01413">
    <property type="entry name" value="Dyp_perox_fam"/>
    <property type="match status" value="1"/>
</dbReference>
<comment type="cofactor">
    <cofactor evidence="1">
        <name>heme b</name>
        <dbReference type="ChEBI" id="CHEBI:60344"/>
    </cofactor>
</comment>
<keyword evidence="2 9" id="KW-0575">Peroxidase</keyword>
<dbReference type="GO" id="GO:0020037">
    <property type="term" value="F:heme binding"/>
    <property type="evidence" value="ECO:0007669"/>
    <property type="project" value="InterPro"/>
</dbReference>
<dbReference type="Pfam" id="PF21105">
    <property type="entry name" value="DyP_N"/>
    <property type="match status" value="1"/>
</dbReference>
<comment type="caution">
    <text evidence="9">The sequence shown here is derived from an EMBL/GenBank/DDBJ whole genome shotgun (WGS) entry which is preliminary data.</text>
</comment>
<sequence length="463" mass="50234">MLGRPPNVPRREPRASQIDLSDIQGNVLRGYTHPAAAYLFLRIVDVDAARALMRRMLPQVATAEPWRSGTPATVMNVAFTFAGLRVLGLSEAVLASFPDAFRDGMAARADHLGDRGPSAPDAWEDGLGSDAAHVLVTVYAIDWEHLTAALAKIIGEDSDQNAVTLAHLQRAEALPGGRDHFGFFDGIAQPAVRGAGVEPRPGDGQPDGAGGWRELATGEVLLGYEDEDGTLPRAPVAPFDRNGTFVVYRKLAMDAAAFRRYTAAEGERYPGGARKLAAKIVGRWPDGTPLALSPDSPDASVSSDQHRINDFGYADDPDGLKCPLGAHVRRANPREAPGFFDGRLTNRHRIVRRGRAYGKPLAPGATEDDGVDRGLVFVCFQADIWRQFETIQALWIDDGDPFGLGRDKDFLVGEPHGTEGKMTIQGHPPHFLKPQPRFVTLRGGEYLFQPSMTALRTLAERPA</sequence>
<dbReference type="InterPro" id="IPR011008">
    <property type="entry name" value="Dimeric_a/b-barrel"/>
</dbReference>
<feature type="domain" description="DyP dimeric alpha+beta barrel" evidence="8">
    <location>
        <begin position="22"/>
        <end position="154"/>
    </location>
</feature>
<evidence type="ECO:0000256" key="2">
    <source>
        <dbReference type="ARBA" id="ARBA00022559"/>
    </source>
</evidence>
<dbReference type="RefSeq" id="WP_270024790.1">
    <property type="nucleotide sequence ID" value="NZ_JAPDDP010000013.1"/>
</dbReference>
<dbReference type="InterPro" id="IPR049509">
    <property type="entry name" value="DyP_N"/>
</dbReference>
<dbReference type="PROSITE" id="PS51404">
    <property type="entry name" value="DYP_PEROXIDASE"/>
    <property type="match status" value="1"/>
</dbReference>
<proteinExistence type="inferred from homology"/>
<keyword evidence="4" id="KW-0560">Oxidoreductase</keyword>
<name>A0A9X3N652_9ACTN</name>
<dbReference type="GO" id="GO:0046872">
    <property type="term" value="F:metal ion binding"/>
    <property type="evidence" value="ECO:0007669"/>
    <property type="project" value="UniProtKB-KW"/>
</dbReference>
<dbReference type="GO" id="GO:0004601">
    <property type="term" value="F:peroxidase activity"/>
    <property type="evidence" value="ECO:0007669"/>
    <property type="project" value="UniProtKB-KW"/>
</dbReference>